<dbReference type="InterPro" id="IPR001958">
    <property type="entry name" value="Tet-R_TetA/multi-R_MdtG-like"/>
</dbReference>
<feature type="transmembrane region" description="Helical" evidence="7">
    <location>
        <begin position="5"/>
        <end position="25"/>
    </location>
</feature>
<sequence length="397" mass="43116">MHSKWIIFFTVLSGWMGIAVINPLMGPIARNMGLTEMHAGWLIAITGIMVIVGSLYLGQKSDIWGRKKVLLIGMTGFTVTMLLFGIFVQIGLAEPSNLWAIFLLLLLIRLIQGLFFGAIPSTGQAYMADLTTGKERISAMSLISSTNGLGFVFGPILGALTAGFHIATPFFIIALITAIVTIWIWVSLVNKKSNSNNGENADIGKPILFSKVWLPLACSLLLAMSLSMMQVISGFYIQDTLHLSIKDATRYVSIFITTAGLALVFAQILIVNRFRWSPRKLMSIGLPIVCFGFLLLSISHEILYFFISFLLIGIGIGMALPGSMSATSLIVDRTQQGKIAGIITALNGTGAVIAPLLGTSLYQLSPQFPFYTCIFLLLGASLLIWTLGRKTLNPSNI</sequence>
<evidence type="ECO:0000313" key="10">
    <source>
        <dbReference type="Proteomes" id="UP000430692"/>
    </source>
</evidence>
<name>A0A6I4VWI0_9BACL</name>
<feature type="transmembrane region" description="Helical" evidence="7">
    <location>
        <begin position="339"/>
        <end position="362"/>
    </location>
</feature>
<feature type="transmembrane region" description="Helical" evidence="7">
    <location>
        <begin position="212"/>
        <end position="237"/>
    </location>
</feature>
<dbReference type="GO" id="GO:0022857">
    <property type="term" value="F:transmembrane transporter activity"/>
    <property type="evidence" value="ECO:0007669"/>
    <property type="project" value="InterPro"/>
</dbReference>
<feature type="transmembrane region" description="Helical" evidence="7">
    <location>
        <begin position="139"/>
        <end position="160"/>
    </location>
</feature>
<evidence type="ECO:0000256" key="7">
    <source>
        <dbReference type="SAM" id="Phobius"/>
    </source>
</evidence>
<dbReference type="Proteomes" id="UP000430692">
    <property type="component" value="Unassembled WGS sequence"/>
</dbReference>
<dbReference type="PROSITE" id="PS00216">
    <property type="entry name" value="SUGAR_TRANSPORT_1"/>
    <property type="match status" value="1"/>
</dbReference>
<organism evidence="9 10">
    <name type="scientific">Shimazuella alba</name>
    <dbReference type="NCBI Taxonomy" id="2690964"/>
    <lineage>
        <taxon>Bacteria</taxon>
        <taxon>Bacillati</taxon>
        <taxon>Bacillota</taxon>
        <taxon>Bacilli</taxon>
        <taxon>Bacillales</taxon>
        <taxon>Thermoactinomycetaceae</taxon>
        <taxon>Shimazuella</taxon>
    </lineage>
</organism>
<dbReference type="PROSITE" id="PS50850">
    <property type="entry name" value="MFS"/>
    <property type="match status" value="1"/>
</dbReference>
<keyword evidence="4 7" id="KW-0812">Transmembrane</keyword>
<keyword evidence="3" id="KW-0813">Transport</keyword>
<keyword evidence="10" id="KW-1185">Reference proteome</keyword>
<feature type="transmembrane region" description="Helical" evidence="7">
    <location>
        <begin position="249"/>
        <end position="269"/>
    </location>
</feature>
<protein>
    <submittedName>
        <fullName evidence="9">MFS transporter</fullName>
    </submittedName>
</protein>
<dbReference type="RefSeq" id="WP_160801593.1">
    <property type="nucleotide sequence ID" value="NZ_WUUL01000006.1"/>
</dbReference>
<feature type="transmembrane region" description="Helical" evidence="7">
    <location>
        <begin position="37"/>
        <end position="57"/>
    </location>
</feature>
<dbReference type="InterPro" id="IPR020846">
    <property type="entry name" value="MFS_dom"/>
</dbReference>
<dbReference type="Pfam" id="PF07690">
    <property type="entry name" value="MFS_1"/>
    <property type="match status" value="1"/>
</dbReference>
<keyword evidence="5 7" id="KW-1133">Transmembrane helix</keyword>
<gene>
    <name evidence="9" type="ORF">GSM42_11035</name>
</gene>
<dbReference type="InterPro" id="IPR005829">
    <property type="entry name" value="Sugar_transporter_CS"/>
</dbReference>
<feature type="transmembrane region" description="Helical" evidence="7">
    <location>
        <begin position="281"/>
        <end position="298"/>
    </location>
</feature>
<evidence type="ECO:0000313" key="9">
    <source>
        <dbReference type="EMBL" id="MXQ54240.1"/>
    </source>
</evidence>
<dbReference type="GO" id="GO:0005886">
    <property type="term" value="C:plasma membrane"/>
    <property type="evidence" value="ECO:0007669"/>
    <property type="project" value="UniProtKB-SubCell"/>
</dbReference>
<feature type="transmembrane region" description="Helical" evidence="7">
    <location>
        <begin position="368"/>
        <end position="388"/>
    </location>
</feature>
<evidence type="ECO:0000256" key="4">
    <source>
        <dbReference type="ARBA" id="ARBA00022692"/>
    </source>
</evidence>
<evidence type="ECO:0000259" key="8">
    <source>
        <dbReference type="PROSITE" id="PS50850"/>
    </source>
</evidence>
<dbReference type="InterPro" id="IPR036259">
    <property type="entry name" value="MFS_trans_sf"/>
</dbReference>
<evidence type="ECO:0000256" key="1">
    <source>
        <dbReference type="ARBA" id="ARBA00004651"/>
    </source>
</evidence>
<dbReference type="SUPFAM" id="SSF103473">
    <property type="entry name" value="MFS general substrate transporter"/>
    <property type="match status" value="1"/>
</dbReference>
<evidence type="ECO:0000256" key="5">
    <source>
        <dbReference type="ARBA" id="ARBA00022989"/>
    </source>
</evidence>
<feature type="transmembrane region" description="Helical" evidence="7">
    <location>
        <begin position="166"/>
        <end position="186"/>
    </location>
</feature>
<accession>A0A6I4VWI0</accession>
<dbReference type="PANTHER" id="PTHR23546">
    <property type="entry name" value="TRANSPORT PROTEIN"/>
    <property type="match status" value="1"/>
</dbReference>
<dbReference type="Gene3D" id="1.20.1250.20">
    <property type="entry name" value="MFS general substrate transporter like domains"/>
    <property type="match status" value="1"/>
</dbReference>
<feature type="transmembrane region" description="Helical" evidence="7">
    <location>
        <begin position="98"/>
        <end position="119"/>
    </location>
</feature>
<comment type="similarity">
    <text evidence="2">Belongs to the major facilitator superfamily. TCR/Tet family.</text>
</comment>
<evidence type="ECO:0000256" key="3">
    <source>
        <dbReference type="ARBA" id="ARBA00022448"/>
    </source>
</evidence>
<dbReference type="PRINTS" id="PR01035">
    <property type="entry name" value="TCRTETA"/>
</dbReference>
<dbReference type="PANTHER" id="PTHR23546:SF1">
    <property type="entry name" value="MEMBRANE PROTEIN"/>
    <property type="match status" value="1"/>
</dbReference>
<feature type="transmembrane region" description="Helical" evidence="7">
    <location>
        <begin position="304"/>
        <end position="327"/>
    </location>
</feature>
<comment type="subcellular location">
    <subcellularLocation>
        <location evidence="1">Cell membrane</location>
        <topology evidence="1">Multi-pass membrane protein</topology>
    </subcellularLocation>
</comment>
<dbReference type="EMBL" id="WUUL01000006">
    <property type="protein sequence ID" value="MXQ54240.1"/>
    <property type="molecule type" value="Genomic_DNA"/>
</dbReference>
<evidence type="ECO:0000256" key="2">
    <source>
        <dbReference type="ARBA" id="ARBA00007520"/>
    </source>
</evidence>
<reference evidence="9 10" key="1">
    <citation type="submission" date="2019-12" db="EMBL/GenBank/DDBJ databases">
        <title>Whole-genome analyses of novel actinobacteria.</title>
        <authorList>
            <person name="Sahin N."/>
            <person name="Saygin H."/>
        </authorList>
    </citation>
    <scope>NUCLEOTIDE SEQUENCE [LARGE SCALE GENOMIC DNA]</scope>
    <source>
        <strain evidence="9 10">KC615</strain>
    </source>
</reference>
<feature type="domain" description="Major facilitator superfamily (MFS) profile" evidence="8">
    <location>
        <begin position="3"/>
        <end position="397"/>
    </location>
</feature>
<keyword evidence="6 7" id="KW-0472">Membrane</keyword>
<proteinExistence type="inferred from homology"/>
<feature type="transmembrane region" description="Helical" evidence="7">
    <location>
        <begin position="69"/>
        <end position="92"/>
    </location>
</feature>
<evidence type="ECO:0000256" key="6">
    <source>
        <dbReference type="ARBA" id="ARBA00023136"/>
    </source>
</evidence>
<dbReference type="InterPro" id="IPR011701">
    <property type="entry name" value="MFS"/>
</dbReference>
<dbReference type="AlphaFoldDB" id="A0A6I4VWI0"/>
<comment type="caution">
    <text evidence="9">The sequence shown here is derived from an EMBL/GenBank/DDBJ whole genome shotgun (WGS) entry which is preliminary data.</text>
</comment>